<evidence type="ECO:0000256" key="1">
    <source>
        <dbReference type="SAM" id="MobiDB-lite"/>
    </source>
</evidence>
<dbReference type="EMBL" id="BTCM01000007">
    <property type="protein sequence ID" value="GMK59145.1"/>
    <property type="molecule type" value="Genomic_DNA"/>
</dbReference>
<organism evidence="2 3">
    <name type="scientific">Cutaneotrichosporon spelunceum</name>
    <dbReference type="NCBI Taxonomy" id="1672016"/>
    <lineage>
        <taxon>Eukaryota</taxon>
        <taxon>Fungi</taxon>
        <taxon>Dikarya</taxon>
        <taxon>Basidiomycota</taxon>
        <taxon>Agaricomycotina</taxon>
        <taxon>Tremellomycetes</taxon>
        <taxon>Trichosporonales</taxon>
        <taxon>Trichosporonaceae</taxon>
        <taxon>Cutaneotrichosporon</taxon>
    </lineage>
</organism>
<evidence type="ECO:0000313" key="3">
    <source>
        <dbReference type="Proteomes" id="UP001222932"/>
    </source>
</evidence>
<accession>A0AAD3TYB3</accession>
<reference evidence="2" key="1">
    <citation type="journal article" date="2023" name="BMC Genomics">
        <title>Chromosome-level genome assemblies of Cutaneotrichosporon spp. (Trichosporonales, Basidiomycota) reveal imbalanced evolution between nucleotide sequences and chromosome synteny.</title>
        <authorList>
            <person name="Kobayashi Y."/>
            <person name="Kayamori A."/>
            <person name="Aoki K."/>
            <person name="Shiwa Y."/>
            <person name="Matsutani M."/>
            <person name="Fujita N."/>
            <person name="Sugita T."/>
            <person name="Iwasaki W."/>
            <person name="Tanaka N."/>
            <person name="Takashima M."/>
        </authorList>
    </citation>
    <scope>NUCLEOTIDE SEQUENCE</scope>
    <source>
        <strain evidence="2">HIS016</strain>
    </source>
</reference>
<proteinExistence type="predicted"/>
<protein>
    <submittedName>
        <fullName evidence="2">Uncharacterized protein</fullName>
    </submittedName>
</protein>
<sequence>MDFLTVAPETPTETYKCLAVLSLGTGAGSGSRRTSFTGEPEEGGAFSRILSGGRRKSQSEDRRMSHSEDGPLTRILSRRKSQAEGDGGPVTHVLSRRKSEHVEGKGPWYWRCRVGVTKDNLVLLPLANPPNPVLKSRPPPLSSIVQPNQRLGGDVLGHEMVEPTHSPADGIGLGRRLSATFMHKDKDGGGESERGGITGRGYANRGY</sequence>
<gene>
    <name evidence="2" type="ORF">CspeluHIS016_0701600</name>
</gene>
<keyword evidence="3" id="KW-1185">Reference proteome</keyword>
<comment type="caution">
    <text evidence="2">The sequence shown here is derived from an EMBL/GenBank/DDBJ whole genome shotgun (WGS) entry which is preliminary data.</text>
</comment>
<dbReference type="AlphaFoldDB" id="A0AAD3TYB3"/>
<name>A0AAD3TYB3_9TREE</name>
<feature type="compositionally biased region" description="Basic and acidic residues" evidence="1">
    <location>
        <begin position="57"/>
        <end position="71"/>
    </location>
</feature>
<reference evidence="2" key="2">
    <citation type="submission" date="2023-06" db="EMBL/GenBank/DDBJ databases">
        <authorList>
            <person name="Kobayashi Y."/>
            <person name="Kayamori A."/>
            <person name="Aoki K."/>
            <person name="Shiwa Y."/>
            <person name="Fujita N."/>
            <person name="Sugita T."/>
            <person name="Iwasaki W."/>
            <person name="Tanaka N."/>
            <person name="Takashima M."/>
        </authorList>
    </citation>
    <scope>NUCLEOTIDE SEQUENCE</scope>
    <source>
        <strain evidence="2">HIS016</strain>
    </source>
</reference>
<feature type="region of interest" description="Disordered" evidence="1">
    <location>
        <begin position="183"/>
        <end position="207"/>
    </location>
</feature>
<evidence type="ECO:0000313" key="2">
    <source>
        <dbReference type="EMBL" id="GMK59145.1"/>
    </source>
</evidence>
<dbReference type="Proteomes" id="UP001222932">
    <property type="component" value="Unassembled WGS sequence"/>
</dbReference>
<feature type="region of interest" description="Disordered" evidence="1">
    <location>
        <begin position="25"/>
        <end position="98"/>
    </location>
</feature>
<feature type="compositionally biased region" description="Basic and acidic residues" evidence="1">
    <location>
        <begin position="183"/>
        <end position="194"/>
    </location>
</feature>